<dbReference type="OrthoDB" id="8771052at2"/>
<name>A0A1I3W165_9BURK</name>
<keyword evidence="2" id="KW-1185">Reference proteome</keyword>
<dbReference type="RefSeq" id="WP_091020314.1">
    <property type="nucleotide sequence ID" value="NZ_CP041744.1"/>
</dbReference>
<dbReference type="Proteomes" id="UP000199548">
    <property type="component" value="Unassembled WGS sequence"/>
</dbReference>
<dbReference type="STRING" id="420953.SAMN05192543_11546"/>
<evidence type="ECO:0000313" key="1">
    <source>
        <dbReference type="EMBL" id="SFK00236.1"/>
    </source>
</evidence>
<protein>
    <submittedName>
        <fullName evidence="1">Uncharacterized protein</fullName>
    </submittedName>
</protein>
<dbReference type="EMBL" id="FOQU01000015">
    <property type="protein sequence ID" value="SFK00236.1"/>
    <property type="molecule type" value="Genomic_DNA"/>
</dbReference>
<dbReference type="AlphaFoldDB" id="A0A1I3W165"/>
<proteinExistence type="predicted"/>
<reference evidence="1 2" key="1">
    <citation type="submission" date="2016-10" db="EMBL/GenBank/DDBJ databases">
        <authorList>
            <person name="de Groot N.N."/>
        </authorList>
    </citation>
    <scope>NUCLEOTIDE SEQUENCE [LARGE SCALE GENOMIC DNA]</scope>
    <source>
        <strain evidence="1 2">LMG 23650</strain>
    </source>
</reference>
<gene>
    <name evidence="1" type="ORF">SAMN05192543_11546</name>
</gene>
<evidence type="ECO:0000313" key="2">
    <source>
        <dbReference type="Proteomes" id="UP000199548"/>
    </source>
</evidence>
<sequence length="211" mass="23783">MDNSLRSVEPLALTRPRNAHRFDAFSLKLQRRLTLYRRCALEAWLMLESDPAVHTFCERPGLVRLDGQRRVVDFWVNFVDREELVILPDPVVMDDARLQLAVFDTDAPPVRRIEPAELAAARVWIDNWQRMLPALIATRGLVPPSLLNAIERFVVTPQSLLAIEREFSTGDPVLARAAAFGLLHAGRVQAPELHTETLSLLTRFAAAEATS</sequence>
<accession>A0A1I3W165</accession>
<organism evidence="1 2">
    <name type="scientific">Paraburkholderia megapolitana</name>
    <dbReference type="NCBI Taxonomy" id="420953"/>
    <lineage>
        <taxon>Bacteria</taxon>
        <taxon>Pseudomonadati</taxon>
        <taxon>Pseudomonadota</taxon>
        <taxon>Betaproteobacteria</taxon>
        <taxon>Burkholderiales</taxon>
        <taxon>Burkholderiaceae</taxon>
        <taxon>Paraburkholderia</taxon>
    </lineage>
</organism>